<dbReference type="PATRIC" id="fig|158500.4.peg.2011"/>
<dbReference type="InterPro" id="IPR054278">
    <property type="entry name" value="DUF7012"/>
</dbReference>
<dbReference type="EMBL" id="JFYZ01000008">
    <property type="protein sequence ID" value="EZP82477.1"/>
    <property type="molecule type" value="Genomic_DNA"/>
</dbReference>
<dbReference type="eggNOG" id="COG5419">
    <property type="taxonomic scope" value="Bacteria"/>
</dbReference>
<evidence type="ECO:0000313" key="4">
    <source>
        <dbReference type="Proteomes" id="UP000024329"/>
    </source>
</evidence>
<gene>
    <name evidence="3" type="ORF">BV97_01974</name>
</gene>
<dbReference type="InterPro" id="IPR018754">
    <property type="entry name" value="RovC-like_DNA-bd"/>
</dbReference>
<dbReference type="Proteomes" id="UP000024329">
    <property type="component" value="Unassembled WGS sequence"/>
</dbReference>
<name>A0A031K1J1_9SPHN</name>
<feature type="domain" description="T6SS Transcription factor RovC-like DNA binding" evidence="1">
    <location>
        <begin position="61"/>
        <end position="173"/>
    </location>
</feature>
<evidence type="ECO:0000259" key="2">
    <source>
        <dbReference type="Pfam" id="PF22792"/>
    </source>
</evidence>
<feature type="domain" description="DUF7012" evidence="2">
    <location>
        <begin position="2"/>
        <end position="59"/>
    </location>
</feature>
<sequence>MVLDAAHSDLGVATSLDLDDWPLILVDRQLSNGRHLVLADADGPHRLWLRDTLPGQPLAYVIAKDASFELRVAAVRRLDRRLAGARPAKLFRGFAPTAFQRHRLSLLLDIIDIANDPDTTDLTTYEIARQLIYPRMSIGRGNEWKSSSERRRTQRLIEEAFALRDGGYRALLRG</sequence>
<reference evidence="3 4" key="1">
    <citation type="submission" date="2014-03" db="EMBL/GenBank/DDBJ databases">
        <title>Whole genome sequence of Novosphingobium resinovorum KF1.</title>
        <authorList>
            <person name="Gan H.M."/>
            <person name="Gan H.Y."/>
            <person name="Chew T.H."/>
            <person name="Savka M.A."/>
        </authorList>
    </citation>
    <scope>NUCLEOTIDE SEQUENCE [LARGE SCALE GENOMIC DNA]</scope>
    <source>
        <strain evidence="3 4">KF1</strain>
    </source>
</reference>
<protein>
    <recommendedName>
        <fullName evidence="5">DUF2285 domain-containing protein</fullName>
    </recommendedName>
</protein>
<comment type="caution">
    <text evidence="3">The sequence shown here is derived from an EMBL/GenBank/DDBJ whole genome shotgun (WGS) entry which is preliminary data.</text>
</comment>
<proteinExistence type="predicted"/>
<evidence type="ECO:0000259" key="1">
    <source>
        <dbReference type="Pfam" id="PF10074"/>
    </source>
</evidence>
<dbReference type="Pfam" id="PF10074">
    <property type="entry name" value="RovC_DNA-bd"/>
    <property type="match status" value="1"/>
</dbReference>
<organism evidence="3 4">
    <name type="scientific">Novosphingobium resinovorum</name>
    <dbReference type="NCBI Taxonomy" id="158500"/>
    <lineage>
        <taxon>Bacteria</taxon>
        <taxon>Pseudomonadati</taxon>
        <taxon>Pseudomonadota</taxon>
        <taxon>Alphaproteobacteria</taxon>
        <taxon>Sphingomonadales</taxon>
        <taxon>Sphingomonadaceae</taxon>
        <taxon>Novosphingobium</taxon>
    </lineage>
</organism>
<accession>A0A031K1J1</accession>
<dbReference type="Pfam" id="PF22792">
    <property type="entry name" value="DUF7012"/>
    <property type="match status" value="1"/>
</dbReference>
<evidence type="ECO:0000313" key="3">
    <source>
        <dbReference type="EMBL" id="EZP82477.1"/>
    </source>
</evidence>
<dbReference type="AlphaFoldDB" id="A0A031K1J1"/>
<evidence type="ECO:0008006" key="5">
    <source>
        <dbReference type="Google" id="ProtNLM"/>
    </source>
</evidence>